<dbReference type="RefSeq" id="WP_015634532.1">
    <property type="nucleotide sequence ID" value="NC_021237.1"/>
</dbReference>
<dbReference type="PANTHER" id="PTHR21660">
    <property type="entry name" value="THIOESTERASE SUPERFAMILY MEMBER-RELATED"/>
    <property type="match status" value="1"/>
</dbReference>
<sequence>MSAVPEVSMLQGLFSGFAAHLGLNLREYQQAQTVIAVTVQPHHLNQAGNLHGGVIASLADTAMGMSGTWHADPAQWRLALTLSLNINYMAAIPPATEVRAVARLRGGGAKIFMASCDLLDAQDRLLASAEGVFKRGRLRAAATEVVACP</sequence>
<gene>
    <name evidence="4" type="ORF">PFLCHA0_c15100</name>
</gene>
<dbReference type="Pfam" id="PF03061">
    <property type="entry name" value="4HBT"/>
    <property type="match status" value="1"/>
</dbReference>
<dbReference type="InterPro" id="IPR003736">
    <property type="entry name" value="PAAI_dom"/>
</dbReference>
<dbReference type="GO" id="GO:0047617">
    <property type="term" value="F:fatty acyl-CoA hydrolase activity"/>
    <property type="evidence" value="ECO:0007669"/>
    <property type="project" value="InterPro"/>
</dbReference>
<dbReference type="CDD" id="cd03443">
    <property type="entry name" value="PaaI_thioesterase"/>
    <property type="match status" value="1"/>
</dbReference>
<keyword evidence="2" id="KW-0378">Hydrolase</keyword>
<dbReference type="InterPro" id="IPR029069">
    <property type="entry name" value="HotDog_dom_sf"/>
</dbReference>
<comment type="similarity">
    <text evidence="1">Belongs to the thioesterase PaaI family.</text>
</comment>
<evidence type="ECO:0000313" key="5">
    <source>
        <dbReference type="Proteomes" id="UP000013940"/>
    </source>
</evidence>
<dbReference type="InterPro" id="IPR039298">
    <property type="entry name" value="ACOT13"/>
</dbReference>
<evidence type="ECO:0000313" key="4">
    <source>
        <dbReference type="EMBL" id="AGL83298.1"/>
    </source>
</evidence>
<dbReference type="HOGENOM" id="CLU_089876_3_2_6"/>
<proteinExistence type="inferred from homology"/>
<dbReference type="Proteomes" id="UP000013940">
    <property type="component" value="Chromosome"/>
</dbReference>
<dbReference type="eggNOG" id="COG2050">
    <property type="taxonomic scope" value="Bacteria"/>
</dbReference>
<evidence type="ECO:0000256" key="1">
    <source>
        <dbReference type="ARBA" id="ARBA00008324"/>
    </source>
</evidence>
<dbReference type="EMBL" id="CP003190">
    <property type="protein sequence ID" value="AGL83298.1"/>
    <property type="molecule type" value="Genomic_DNA"/>
</dbReference>
<name>A0A2C9EI82_PSEPH</name>
<protein>
    <submittedName>
        <fullName evidence="4">Thioesterase family protein</fullName>
    </submittedName>
</protein>
<reference evidence="5" key="1">
    <citation type="journal article" date="2014" name="Genome Announc.">
        <title>Full-genome sequence of the plant growth-promoting bacterium Pseudomonas protegens CHA0.</title>
        <authorList>
            <person name="Jousset A."/>
            <person name="Schuldes J."/>
            <person name="Keel C."/>
            <person name="Maurhofer M."/>
            <person name="Daniel R."/>
            <person name="Scheu S."/>
            <person name="Thuermer A."/>
        </authorList>
    </citation>
    <scope>NUCLEOTIDE SEQUENCE [LARGE SCALE GENOMIC DNA]</scope>
    <source>
        <strain evidence="5">DSM 19095 / LMG 27888 / CFBP 6595 / CHA0</strain>
    </source>
</reference>
<dbReference type="GeneID" id="57474493"/>
<dbReference type="PANTHER" id="PTHR21660:SF1">
    <property type="entry name" value="ACYL-COENZYME A THIOESTERASE 13"/>
    <property type="match status" value="1"/>
</dbReference>
<accession>A0A2C9EI82</accession>
<dbReference type="KEGG" id="pprc:PFLCHA0_c15100"/>
<dbReference type="InterPro" id="IPR006683">
    <property type="entry name" value="Thioestr_dom"/>
</dbReference>
<dbReference type="SUPFAM" id="SSF54637">
    <property type="entry name" value="Thioesterase/thiol ester dehydrase-isomerase"/>
    <property type="match status" value="1"/>
</dbReference>
<dbReference type="AlphaFoldDB" id="A0A2C9EI82"/>
<dbReference type="NCBIfam" id="TIGR00369">
    <property type="entry name" value="unchar_dom_1"/>
    <property type="match status" value="1"/>
</dbReference>
<evidence type="ECO:0000256" key="2">
    <source>
        <dbReference type="ARBA" id="ARBA00022801"/>
    </source>
</evidence>
<organism evidence="4 5">
    <name type="scientific">Pseudomonas protegens (strain DSM 19095 / LMG 27888 / CFBP 6595 / CHA0)</name>
    <dbReference type="NCBI Taxonomy" id="1124983"/>
    <lineage>
        <taxon>Bacteria</taxon>
        <taxon>Pseudomonadati</taxon>
        <taxon>Pseudomonadota</taxon>
        <taxon>Gammaproteobacteria</taxon>
        <taxon>Pseudomonadales</taxon>
        <taxon>Pseudomonadaceae</taxon>
        <taxon>Pseudomonas</taxon>
    </lineage>
</organism>
<dbReference type="Gene3D" id="3.10.129.10">
    <property type="entry name" value="Hotdog Thioesterase"/>
    <property type="match status" value="1"/>
</dbReference>
<feature type="domain" description="Thioesterase" evidence="3">
    <location>
        <begin position="48"/>
        <end position="126"/>
    </location>
</feature>
<evidence type="ECO:0000259" key="3">
    <source>
        <dbReference type="Pfam" id="PF03061"/>
    </source>
</evidence>